<feature type="non-terminal residue" evidence="1">
    <location>
        <position position="112"/>
    </location>
</feature>
<sequence length="112" mass="12024">NISPCHPTCQSCDGPLENNCLSCAISSGASGPVKGKCTCNDPTNVFQFGICLKTCDSSKFLFESNKICVLIPNCLQNVDSQCQKCKSGYYLADGQCFTDCPAGYQQMPNNNC</sequence>
<dbReference type="EMBL" id="GG663354">
    <property type="protein sequence ID" value="EWS76892.1"/>
    <property type="molecule type" value="Genomic_DNA"/>
</dbReference>
<organism evidence="1 2">
    <name type="scientific">Tetrahymena thermophila (strain SB210)</name>
    <dbReference type="NCBI Taxonomy" id="312017"/>
    <lineage>
        <taxon>Eukaryota</taxon>
        <taxon>Sar</taxon>
        <taxon>Alveolata</taxon>
        <taxon>Ciliophora</taxon>
        <taxon>Intramacronucleata</taxon>
        <taxon>Oligohymenophorea</taxon>
        <taxon>Hymenostomatida</taxon>
        <taxon>Tetrahymenina</taxon>
        <taxon>Tetrahymenidae</taxon>
        <taxon>Tetrahymena</taxon>
    </lineage>
</organism>
<protein>
    <submittedName>
        <fullName evidence="1">Zinc finger, LSD1 subclass family protein, putative</fullName>
    </submittedName>
</protein>
<dbReference type="SMART" id="SM00261">
    <property type="entry name" value="FU"/>
    <property type="match status" value="2"/>
</dbReference>
<dbReference type="KEGG" id="tet:TTHERM_002653414"/>
<dbReference type="OrthoDB" id="311164at2759"/>
<dbReference type="InterPro" id="IPR009030">
    <property type="entry name" value="Growth_fac_rcpt_cys_sf"/>
</dbReference>
<dbReference type="RefSeq" id="XP_012650573.1">
    <property type="nucleotide sequence ID" value="XM_012795119.1"/>
</dbReference>
<dbReference type="SUPFAM" id="SSF57184">
    <property type="entry name" value="Growth factor receptor domain"/>
    <property type="match status" value="1"/>
</dbReference>
<feature type="non-terminal residue" evidence="1">
    <location>
        <position position="1"/>
    </location>
</feature>
<dbReference type="GeneID" id="24442634"/>
<dbReference type="Gene3D" id="2.10.220.10">
    <property type="entry name" value="Hormone Receptor, Insulin-like Growth Factor Receptor 1, Chain A, domain 2"/>
    <property type="match status" value="1"/>
</dbReference>
<proteinExistence type="predicted"/>
<gene>
    <name evidence="1" type="ORF">TTHERM_002653414</name>
</gene>
<dbReference type="InParanoid" id="W7XG93"/>
<keyword evidence="2" id="KW-1185">Reference proteome</keyword>
<reference evidence="2" key="1">
    <citation type="journal article" date="2006" name="PLoS Biol.">
        <title>Macronuclear genome sequence of the ciliate Tetrahymena thermophila, a model eukaryote.</title>
        <authorList>
            <person name="Eisen J.A."/>
            <person name="Coyne R.S."/>
            <person name="Wu M."/>
            <person name="Wu D."/>
            <person name="Thiagarajan M."/>
            <person name="Wortman J.R."/>
            <person name="Badger J.H."/>
            <person name="Ren Q."/>
            <person name="Amedeo P."/>
            <person name="Jones K.M."/>
            <person name="Tallon L.J."/>
            <person name="Delcher A.L."/>
            <person name="Salzberg S.L."/>
            <person name="Silva J.C."/>
            <person name="Haas B.J."/>
            <person name="Majoros W.H."/>
            <person name="Farzad M."/>
            <person name="Carlton J.M."/>
            <person name="Smith R.K. Jr."/>
            <person name="Garg J."/>
            <person name="Pearlman R.E."/>
            <person name="Karrer K.M."/>
            <person name="Sun L."/>
            <person name="Manning G."/>
            <person name="Elde N.C."/>
            <person name="Turkewitz A.P."/>
            <person name="Asai D.J."/>
            <person name="Wilkes D.E."/>
            <person name="Wang Y."/>
            <person name="Cai H."/>
            <person name="Collins K."/>
            <person name="Stewart B.A."/>
            <person name="Lee S.R."/>
            <person name="Wilamowska K."/>
            <person name="Weinberg Z."/>
            <person name="Ruzzo W.L."/>
            <person name="Wloga D."/>
            <person name="Gaertig J."/>
            <person name="Frankel J."/>
            <person name="Tsao C.-C."/>
            <person name="Gorovsky M.A."/>
            <person name="Keeling P.J."/>
            <person name="Waller R.F."/>
            <person name="Patron N.J."/>
            <person name="Cherry J.M."/>
            <person name="Stover N.A."/>
            <person name="Krieger C.J."/>
            <person name="del Toro C."/>
            <person name="Ryder H.F."/>
            <person name="Williamson S.C."/>
            <person name="Barbeau R.A."/>
            <person name="Hamilton E.P."/>
            <person name="Orias E."/>
        </authorList>
    </citation>
    <scope>NUCLEOTIDE SEQUENCE [LARGE SCALE GENOMIC DNA]</scope>
    <source>
        <strain evidence="2">SB210</strain>
    </source>
</reference>
<dbReference type="InterPro" id="IPR006212">
    <property type="entry name" value="Furin_repeat"/>
</dbReference>
<evidence type="ECO:0000313" key="2">
    <source>
        <dbReference type="Proteomes" id="UP000009168"/>
    </source>
</evidence>
<evidence type="ECO:0000313" key="1">
    <source>
        <dbReference type="EMBL" id="EWS76892.1"/>
    </source>
</evidence>
<accession>W7XG93</accession>
<name>W7XG93_TETTS</name>
<dbReference type="AlphaFoldDB" id="W7XG93"/>
<dbReference type="Proteomes" id="UP000009168">
    <property type="component" value="Unassembled WGS sequence"/>
</dbReference>